<evidence type="ECO:0000256" key="4">
    <source>
        <dbReference type="ARBA" id="ARBA00022563"/>
    </source>
</evidence>
<dbReference type="GO" id="GO:0050661">
    <property type="term" value="F:NADP binding"/>
    <property type="evidence" value="ECO:0007669"/>
    <property type="project" value="InterPro"/>
</dbReference>
<gene>
    <name evidence="8" type="ORF">H9Q76_05200</name>
</gene>
<dbReference type="PANTHER" id="PTHR48069">
    <property type="entry name" value="DIHYDROFOLATE REDUCTASE"/>
    <property type="match status" value="1"/>
</dbReference>
<dbReference type="PROSITE" id="PS51330">
    <property type="entry name" value="DHFR_2"/>
    <property type="match status" value="1"/>
</dbReference>
<dbReference type="EMBL" id="CP060632">
    <property type="protein sequence ID" value="QNM00673.1"/>
    <property type="molecule type" value="Genomic_DNA"/>
</dbReference>
<dbReference type="GO" id="GO:0046655">
    <property type="term" value="P:folic acid metabolic process"/>
    <property type="evidence" value="ECO:0007669"/>
    <property type="project" value="TreeGrafter"/>
</dbReference>
<dbReference type="InterPro" id="IPR012259">
    <property type="entry name" value="DHFR"/>
</dbReference>
<accession>A0A7G9FQ41</accession>
<dbReference type="InterPro" id="IPR001796">
    <property type="entry name" value="DHFR_dom"/>
</dbReference>
<organism evidence="8 9">
    <name type="scientific">Wujia chipingensis</name>
    <dbReference type="NCBI Taxonomy" id="2763670"/>
    <lineage>
        <taxon>Bacteria</taxon>
        <taxon>Bacillati</taxon>
        <taxon>Bacillota</taxon>
        <taxon>Clostridia</taxon>
        <taxon>Lachnospirales</taxon>
        <taxon>Lachnospiraceae</taxon>
        <taxon>Wujia</taxon>
    </lineage>
</organism>
<dbReference type="Gene3D" id="3.40.430.10">
    <property type="entry name" value="Dihydrofolate Reductase, subunit A"/>
    <property type="match status" value="1"/>
</dbReference>
<evidence type="ECO:0000256" key="5">
    <source>
        <dbReference type="ARBA" id="ARBA00022857"/>
    </source>
</evidence>
<dbReference type="UniPathway" id="UPA00077">
    <property type="reaction ID" value="UER00158"/>
</dbReference>
<dbReference type="InterPro" id="IPR024072">
    <property type="entry name" value="DHFR-like_dom_sf"/>
</dbReference>
<evidence type="ECO:0000256" key="6">
    <source>
        <dbReference type="ARBA" id="ARBA00023002"/>
    </source>
</evidence>
<dbReference type="SUPFAM" id="SSF53597">
    <property type="entry name" value="Dihydrofolate reductase-like"/>
    <property type="match status" value="1"/>
</dbReference>
<dbReference type="GO" id="GO:0046452">
    <property type="term" value="P:dihydrofolate metabolic process"/>
    <property type="evidence" value="ECO:0007669"/>
    <property type="project" value="TreeGrafter"/>
</dbReference>
<evidence type="ECO:0000256" key="3">
    <source>
        <dbReference type="ARBA" id="ARBA00012856"/>
    </source>
</evidence>
<dbReference type="AlphaFoldDB" id="A0A7G9FQ41"/>
<feature type="domain" description="DHFR" evidence="7">
    <location>
        <begin position="1"/>
        <end position="167"/>
    </location>
</feature>
<dbReference type="PANTHER" id="PTHR48069:SF3">
    <property type="entry name" value="DIHYDROFOLATE REDUCTASE"/>
    <property type="match status" value="1"/>
</dbReference>
<dbReference type="GO" id="GO:0046654">
    <property type="term" value="P:tetrahydrofolate biosynthetic process"/>
    <property type="evidence" value="ECO:0007669"/>
    <property type="project" value="UniProtKB-UniPathway"/>
</dbReference>
<keyword evidence="4" id="KW-0554">One-carbon metabolism</keyword>
<dbReference type="KEGG" id="wcp:H9Q76_05200"/>
<dbReference type="GO" id="GO:0005829">
    <property type="term" value="C:cytosol"/>
    <property type="evidence" value="ECO:0007669"/>
    <property type="project" value="TreeGrafter"/>
</dbReference>
<dbReference type="GO" id="GO:0004146">
    <property type="term" value="F:dihydrofolate reductase activity"/>
    <property type="evidence" value="ECO:0007669"/>
    <property type="project" value="UniProtKB-EC"/>
</dbReference>
<dbReference type="PRINTS" id="PR00070">
    <property type="entry name" value="DHFR"/>
</dbReference>
<dbReference type="EC" id="1.5.1.3" evidence="3"/>
<dbReference type="RefSeq" id="WP_021986142.1">
    <property type="nucleotide sequence ID" value="NZ_CP060632.1"/>
</dbReference>
<evidence type="ECO:0000313" key="9">
    <source>
        <dbReference type="Proteomes" id="UP000515819"/>
    </source>
</evidence>
<evidence type="ECO:0000256" key="1">
    <source>
        <dbReference type="ARBA" id="ARBA00004903"/>
    </source>
</evidence>
<keyword evidence="9" id="KW-1185">Reference proteome</keyword>
<dbReference type="GO" id="GO:0006730">
    <property type="term" value="P:one-carbon metabolic process"/>
    <property type="evidence" value="ECO:0007669"/>
    <property type="project" value="UniProtKB-KW"/>
</dbReference>
<name>A0A7G9FQ41_9FIRM</name>
<dbReference type="Pfam" id="PF00186">
    <property type="entry name" value="DHFR_1"/>
    <property type="match status" value="1"/>
</dbReference>
<evidence type="ECO:0000256" key="2">
    <source>
        <dbReference type="ARBA" id="ARBA00009539"/>
    </source>
</evidence>
<evidence type="ECO:0000313" key="8">
    <source>
        <dbReference type="EMBL" id="QNM00673.1"/>
    </source>
</evidence>
<dbReference type="CDD" id="cd00209">
    <property type="entry name" value="DHFR"/>
    <property type="match status" value="1"/>
</dbReference>
<keyword evidence="5" id="KW-0521">NADP</keyword>
<sequence>MDLIVAVDNNWAIGNKGDLLVSIPEDHKFFRQTTMGNVVVLGRKTLAGFPNGLPLAGRDNIILSTDPNYTVRGGTVVHSKEELFEELKKYEDKEIFVIGGGQIYEMLLPYCKYAHVTKINYDYAADTHFPNLDELENWEMIADSDEHTYFDLEFYFHKYENKNPLAF</sequence>
<evidence type="ECO:0000259" key="7">
    <source>
        <dbReference type="PROSITE" id="PS51330"/>
    </source>
</evidence>
<proteinExistence type="inferred from homology"/>
<comment type="similarity">
    <text evidence="2">Belongs to the dihydrofolate reductase family.</text>
</comment>
<reference evidence="8 9" key="1">
    <citation type="submission" date="2020-08" db="EMBL/GenBank/DDBJ databases">
        <authorList>
            <person name="Liu C."/>
            <person name="Sun Q."/>
        </authorList>
    </citation>
    <scope>NUCLEOTIDE SEQUENCE [LARGE SCALE GENOMIC DNA]</scope>
    <source>
        <strain evidence="8 9">NSJ-4</strain>
    </source>
</reference>
<protein>
    <recommendedName>
        <fullName evidence="3">dihydrofolate reductase</fullName>
        <ecNumber evidence="3">1.5.1.3</ecNumber>
    </recommendedName>
</protein>
<comment type="pathway">
    <text evidence="1">Cofactor biosynthesis; tetrahydrofolate biosynthesis; 5,6,7,8-tetrahydrofolate from 7,8-dihydrofolate: step 1/1.</text>
</comment>
<keyword evidence="6" id="KW-0560">Oxidoreductase</keyword>
<dbReference type="Proteomes" id="UP000515819">
    <property type="component" value="Chromosome"/>
</dbReference>